<dbReference type="Proteomes" id="UP000190539">
    <property type="component" value="Unassembled WGS sequence"/>
</dbReference>
<sequence length="88" mass="9379">MITPQPQILRALLARYADARIMQFENDTAANRSVLDDIAYTLCVTTGTCGIEEALATADDFLAGQQRAARAPRLSAPDTTPVSPTLAA</sequence>
<dbReference type="RefSeq" id="WP_077964020.1">
    <property type="nucleotide sequence ID" value="NZ_CP045178.1"/>
</dbReference>
<keyword evidence="3" id="KW-1185">Reference proteome</keyword>
<dbReference type="EMBL" id="MVFC01000001">
    <property type="protein sequence ID" value="OON82770.1"/>
    <property type="molecule type" value="Genomic_DNA"/>
</dbReference>
<feature type="region of interest" description="Disordered" evidence="1">
    <location>
        <begin position="67"/>
        <end position="88"/>
    </location>
</feature>
<gene>
    <name evidence="2" type="ORF">B1H18_01660</name>
</gene>
<evidence type="ECO:0000256" key="1">
    <source>
        <dbReference type="SAM" id="MobiDB-lite"/>
    </source>
</evidence>
<organism evidence="2 3">
    <name type="scientific">Streptomyces tsukubensis</name>
    <dbReference type="NCBI Taxonomy" id="83656"/>
    <lineage>
        <taxon>Bacteria</taxon>
        <taxon>Bacillati</taxon>
        <taxon>Actinomycetota</taxon>
        <taxon>Actinomycetes</taxon>
        <taxon>Kitasatosporales</taxon>
        <taxon>Streptomycetaceae</taxon>
        <taxon>Streptomyces</taxon>
    </lineage>
</organism>
<feature type="compositionally biased region" description="Polar residues" evidence="1">
    <location>
        <begin position="77"/>
        <end position="88"/>
    </location>
</feature>
<comment type="caution">
    <text evidence="2">The sequence shown here is derived from an EMBL/GenBank/DDBJ whole genome shotgun (WGS) entry which is preliminary data.</text>
</comment>
<evidence type="ECO:0008006" key="4">
    <source>
        <dbReference type="Google" id="ProtNLM"/>
    </source>
</evidence>
<dbReference type="Pfam" id="PF17196">
    <property type="entry name" value="DUF5133"/>
    <property type="match status" value="1"/>
</dbReference>
<dbReference type="AlphaFoldDB" id="A0A1V4AG84"/>
<dbReference type="OrthoDB" id="4320263at2"/>
<reference evidence="2 3" key="1">
    <citation type="submission" date="2017-02" db="EMBL/GenBank/DDBJ databases">
        <title>Draft Genome Sequence of Streptomyces tsukubaensis F601, a Producer of the immunosuppressant tacrolimus FK506.</title>
        <authorList>
            <person name="Zong G."/>
            <person name="Zhong C."/>
            <person name="Fu J."/>
            <person name="Qin R."/>
            <person name="Cao G."/>
        </authorList>
    </citation>
    <scope>NUCLEOTIDE SEQUENCE [LARGE SCALE GENOMIC DNA]</scope>
    <source>
        <strain evidence="2 3">F601</strain>
    </source>
</reference>
<dbReference type="InterPro" id="IPR033457">
    <property type="entry name" value="DUF5133"/>
</dbReference>
<proteinExistence type="predicted"/>
<accession>A0A1V4AG84</accession>
<evidence type="ECO:0000313" key="3">
    <source>
        <dbReference type="Proteomes" id="UP000190539"/>
    </source>
</evidence>
<protein>
    <recommendedName>
        <fullName evidence="4">DUF5133 domain-containing protein</fullName>
    </recommendedName>
</protein>
<name>A0A1V4AG84_9ACTN</name>
<evidence type="ECO:0000313" key="2">
    <source>
        <dbReference type="EMBL" id="OON82770.1"/>
    </source>
</evidence>